<gene>
    <name evidence="2" type="ORF">GEAMG1_0363</name>
</gene>
<dbReference type="Gene3D" id="3.40.50.2000">
    <property type="entry name" value="Glycogen Phosphorylase B"/>
    <property type="match status" value="2"/>
</dbReference>
<dbReference type="InterPro" id="IPR028098">
    <property type="entry name" value="Glyco_trans_4-like_N"/>
</dbReference>
<dbReference type="PANTHER" id="PTHR12526:SF600">
    <property type="entry name" value="GLYCOSYL TRANSFERASE GROUP 1"/>
    <property type="match status" value="1"/>
</dbReference>
<evidence type="ECO:0000313" key="2">
    <source>
        <dbReference type="EMBL" id="CAH2030185.1"/>
    </source>
</evidence>
<dbReference type="EMBL" id="OW150024">
    <property type="protein sequence ID" value="CAH2030185.1"/>
    <property type="molecule type" value="Genomic_DNA"/>
</dbReference>
<name>A0ABN8HC59_9BACT</name>
<dbReference type="Pfam" id="PF13579">
    <property type="entry name" value="Glyco_trans_4_4"/>
    <property type="match status" value="1"/>
</dbReference>
<dbReference type="Proteomes" id="UP001295463">
    <property type="component" value="Chromosome"/>
</dbReference>
<organism evidence="2 3">
    <name type="scientific">Trichlorobacter ammonificans</name>
    <dbReference type="NCBI Taxonomy" id="2916410"/>
    <lineage>
        <taxon>Bacteria</taxon>
        <taxon>Pseudomonadati</taxon>
        <taxon>Thermodesulfobacteriota</taxon>
        <taxon>Desulfuromonadia</taxon>
        <taxon>Geobacterales</taxon>
        <taxon>Geobacteraceae</taxon>
        <taxon>Trichlorobacter</taxon>
    </lineage>
</organism>
<keyword evidence="3" id="KW-1185">Reference proteome</keyword>
<dbReference type="PANTHER" id="PTHR12526">
    <property type="entry name" value="GLYCOSYLTRANSFERASE"/>
    <property type="match status" value="1"/>
</dbReference>
<dbReference type="SUPFAM" id="SSF53756">
    <property type="entry name" value="UDP-Glycosyltransferase/glycogen phosphorylase"/>
    <property type="match status" value="1"/>
</dbReference>
<sequence>MRIVFLAPFGIRPKGTLQARMLPLAAALQRRGHELTVVAPPYTNPEDAGLVELAEGVEVRNVALGPAAGALAAPFIAGRMLREALERKPDLVHLFKPKGYGGLAALLLLAMPPLGLQAPPLLVDSDDREGTGGMNDRLPYSGPEKWLFSFQERFLTRHGAAVTVASRALESLAWSMGARPERTLYLPNGPVTRPAGNRQRGRERFGIGPQTPLLLLYTRFFECVSPRLHELAARICRRLPEVKLLVVGKGPNGEEQALEQAAIRGGFHKNLLMAGWLEPDRLPDCLAAADAALYPFDDTLVNRTKCPAKLAELAAAGIAVAAERVGQINDYLLHNESALLVEPGDPEGLAAAACLLLSDRDLARRLGDNAARRMAGLFSWEVAAERLEALYITVRREVRP</sequence>
<dbReference type="RefSeq" id="WP_305731138.1">
    <property type="nucleotide sequence ID" value="NZ_OW150024.1"/>
</dbReference>
<reference evidence="2 3" key="1">
    <citation type="submission" date="2022-03" db="EMBL/GenBank/DDBJ databases">
        <authorList>
            <person name="Koch H."/>
        </authorList>
    </citation>
    <scope>NUCLEOTIDE SEQUENCE [LARGE SCALE GENOMIC DNA]</scope>
    <source>
        <strain evidence="2 3">G1</strain>
    </source>
</reference>
<accession>A0ABN8HC59</accession>
<evidence type="ECO:0000313" key="3">
    <source>
        <dbReference type="Proteomes" id="UP001295463"/>
    </source>
</evidence>
<proteinExistence type="predicted"/>
<feature type="domain" description="Glycosyltransferase subfamily 4-like N-terminal" evidence="1">
    <location>
        <begin position="17"/>
        <end position="189"/>
    </location>
</feature>
<protein>
    <submittedName>
        <fullName evidence="2">Glycosyltransferase involved in cell wall biosynthesis</fullName>
    </submittedName>
</protein>
<dbReference type="Pfam" id="PF13692">
    <property type="entry name" value="Glyco_trans_1_4"/>
    <property type="match status" value="1"/>
</dbReference>
<evidence type="ECO:0000259" key="1">
    <source>
        <dbReference type="Pfam" id="PF13579"/>
    </source>
</evidence>